<dbReference type="Pfam" id="PF09722">
    <property type="entry name" value="Xre_MbcA_ParS_C"/>
    <property type="match status" value="1"/>
</dbReference>
<protein>
    <submittedName>
        <fullName evidence="3">Uncharacterized protein</fullName>
    </submittedName>
</protein>
<accession>A0A261V1J6</accession>
<evidence type="ECO:0000313" key="3">
    <source>
        <dbReference type="EMBL" id="OZI67482.1"/>
    </source>
</evidence>
<dbReference type="EMBL" id="NEVQ01000001">
    <property type="protein sequence ID" value="OZI67482.1"/>
    <property type="molecule type" value="Genomic_DNA"/>
</dbReference>
<dbReference type="AlphaFoldDB" id="A0A261V1J6"/>
<reference evidence="3 4" key="1">
    <citation type="submission" date="2017-05" db="EMBL/GenBank/DDBJ databases">
        <title>Complete and WGS of Bordetella genogroups.</title>
        <authorList>
            <person name="Spilker T."/>
            <person name="LiPuma J."/>
        </authorList>
    </citation>
    <scope>NUCLEOTIDE SEQUENCE [LARGE SCALE GENOMIC DNA]</scope>
    <source>
        <strain evidence="3 4">AU9919</strain>
    </source>
</reference>
<dbReference type="Proteomes" id="UP000216885">
    <property type="component" value="Unassembled WGS sequence"/>
</dbReference>
<evidence type="ECO:0000313" key="4">
    <source>
        <dbReference type="Proteomes" id="UP000216885"/>
    </source>
</evidence>
<proteinExistence type="predicted"/>
<dbReference type="InterPro" id="IPR043764">
    <property type="entry name" value="DUF5710"/>
</dbReference>
<feature type="domain" description="Antitoxin Xre/MbcA/ParS-like toxin-binding" evidence="1">
    <location>
        <begin position="138"/>
        <end position="175"/>
    </location>
</feature>
<name>A0A261V1J6_9BORD</name>
<dbReference type="RefSeq" id="WP_094836940.1">
    <property type="nucleotide sequence ID" value="NZ_NEVQ01000001.1"/>
</dbReference>
<feature type="domain" description="DUF5710" evidence="2">
    <location>
        <begin position="5"/>
        <end position="41"/>
    </location>
</feature>
<keyword evidence="4" id="KW-1185">Reference proteome</keyword>
<comment type="caution">
    <text evidence="3">The sequence shown here is derived from an EMBL/GenBank/DDBJ whole genome shotgun (WGS) entry which is preliminary data.</text>
</comment>
<organism evidence="3 4">
    <name type="scientific">Bordetella genomosp. 4</name>
    <dbReference type="NCBI Taxonomy" id="463044"/>
    <lineage>
        <taxon>Bacteria</taxon>
        <taxon>Pseudomonadati</taxon>
        <taxon>Pseudomonadota</taxon>
        <taxon>Betaproteobacteria</taxon>
        <taxon>Burkholderiales</taxon>
        <taxon>Alcaligenaceae</taxon>
        <taxon>Bordetella</taxon>
    </lineage>
</organism>
<evidence type="ECO:0000259" key="1">
    <source>
        <dbReference type="Pfam" id="PF09722"/>
    </source>
</evidence>
<dbReference type="InterPro" id="IPR024467">
    <property type="entry name" value="Xre/MbcA/ParS-like_toxin-bd"/>
</dbReference>
<sequence>MSTQTILWIPIAHRKYAEANGAKYDAEQRVWYVEGEIPSALVEYIALAPRARDYTKEAVPNCPICGHAMVWINTKKPFWGCSQYKNTDCQGSRPGDYAARYPTRFAAPKSISSNAAGSSIFVRGIHLTRILSLLRRCVKNNDKILIWLNENRTEFKGKSALELMGTKEGLRRVEAFILEAFDVS</sequence>
<evidence type="ECO:0000259" key="2">
    <source>
        <dbReference type="Pfam" id="PF18974"/>
    </source>
</evidence>
<gene>
    <name evidence="3" type="ORF">CAL20_00075</name>
</gene>
<dbReference type="Pfam" id="PF18974">
    <property type="entry name" value="DUF5710"/>
    <property type="match status" value="1"/>
</dbReference>